<feature type="compositionally biased region" description="Polar residues" evidence="2">
    <location>
        <begin position="339"/>
        <end position="352"/>
    </location>
</feature>
<feature type="domain" description="RNase III" evidence="3">
    <location>
        <begin position="79"/>
        <end position="201"/>
    </location>
</feature>
<dbReference type="Pfam" id="PF00636">
    <property type="entry name" value="Ribonuclease_3"/>
    <property type="match status" value="1"/>
</dbReference>
<organism evidence="4 5">
    <name type="scientific">Halteria grandinella</name>
    <dbReference type="NCBI Taxonomy" id="5974"/>
    <lineage>
        <taxon>Eukaryota</taxon>
        <taxon>Sar</taxon>
        <taxon>Alveolata</taxon>
        <taxon>Ciliophora</taxon>
        <taxon>Intramacronucleata</taxon>
        <taxon>Spirotrichea</taxon>
        <taxon>Stichotrichia</taxon>
        <taxon>Sporadotrichida</taxon>
        <taxon>Halteriidae</taxon>
        <taxon>Halteria</taxon>
    </lineage>
</organism>
<dbReference type="OrthoDB" id="416741at2759"/>
<feature type="region of interest" description="Disordered" evidence="2">
    <location>
        <begin position="319"/>
        <end position="352"/>
    </location>
</feature>
<dbReference type="Gene3D" id="1.10.1520.10">
    <property type="entry name" value="Ribonuclease III domain"/>
    <property type="match status" value="2"/>
</dbReference>
<dbReference type="PROSITE" id="PS00517">
    <property type="entry name" value="RNASE_3_1"/>
    <property type="match status" value="1"/>
</dbReference>
<dbReference type="SMART" id="SM00535">
    <property type="entry name" value="RIBOc"/>
    <property type="match status" value="1"/>
</dbReference>
<evidence type="ECO:0000256" key="1">
    <source>
        <dbReference type="ARBA" id="ARBA00022801"/>
    </source>
</evidence>
<proteinExistence type="predicted"/>
<dbReference type="PROSITE" id="PS50142">
    <property type="entry name" value="RNASE_3_2"/>
    <property type="match status" value="2"/>
</dbReference>
<dbReference type="PANTHER" id="PTHR14950:SF37">
    <property type="entry name" value="ENDORIBONUCLEASE DICER"/>
    <property type="match status" value="1"/>
</dbReference>
<accession>A0A8J8TAD1</accession>
<keyword evidence="5" id="KW-1185">Reference proteome</keyword>
<protein>
    <recommendedName>
        <fullName evidence="3">RNase III domain-containing protein</fullName>
    </recommendedName>
</protein>
<evidence type="ECO:0000313" key="4">
    <source>
        <dbReference type="EMBL" id="TNV87545.1"/>
    </source>
</evidence>
<dbReference type="AlphaFoldDB" id="A0A8J8TAD1"/>
<dbReference type="InterPro" id="IPR000999">
    <property type="entry name" value="RNase_III_dom"/>
</dbReference>
<reference evidence="4" key="1">
    <citation type="submission" date="2019-06" db="EMBL/GenBank/DDBJ databases">
        <authorList>
            <person name="Zheng W."/>
        </authorList>
    </citation>
    <scope>NUCLEOTIDE SEQUENCE</scope>
    <source>
        <strain evidence="4">QDHG01</strain>
    </source>
</reference>
<feature type="domain" description="RNase III" evidence="3">
    <location>
        <begin position="456"/>
        <end position="486"/>
    </location>
</feature>
<evidence type="ECO:0000313" key="5">
    <source>
        <dbReference type="Proteomes" id="UP000785679"/>
    </source>
</evidence>
<comment type="caution">
    <text evidence="4">The sequence shown here is derived from an EMBL/GenBank/DDBJ whole genome shotgun (WGS) entry which is preliminary data.</text>
</comment>
<dbReference type="GO" id="GO:0006396">
    <property type="term" value="P:RNA processing"/>
    <property type="evidence" value="ECO:0007669"/>
    <property type="project" value="InterPro"/>
</dbReference>
<evidence type="ECO:0000259" key="3">
    <source>
        <dbReference type="PROSITE" id="PS50142"/>
    </source>
</evidence>
<dbReference type="InterPro" id="IPR036389">
    <property type="entry name" value="RNase_III_sf"/>
</dbReference>
<dbReference type="PANTHER" id="PTHR14950">
    <property type="entry name" value="DICER-RELATED"/>
    <property type="match status" value="1"/>
</dbReference>
<sequence>MLEADPTLIKWSDTEKQSESESGNNPEFFVRLTKHAESVGININRLEEKINLPKELLPMIDLPEKLLKTLDNYENKPKINETIENIENRSKFRLILLLLTLTLTSSDVDKLEMSRLEFVGDSAISLGVVAHLIYCEKEDNQEKELDSEKTRLTENQVIEQRAEAIGLQEFLLEPKSDVIAQMRKLHLVAQGIVGFLSLYVGMDAALLLLYNLNIIDTLPGLAIRRRTIQEFMSDEDMVTALKQMSELKHKQTNGNLAKGIITFLFYQNIEQFTQLKPSGEQYVSNMKKQQRIENWKLHQLLAARLVYFSTIRKYIKGKDDSRDQHVSSREGSKERDNENINSNCSCDQNSSLDQDNLFEPRLRYDENDQTGGYRFKLRQNLLEALTHKSAQELLMQKINKDKIQINVATLKKIKEMMIEDVQLIDIEKLKEIEKLISSGDENIQFEQLKKDLAMFNYQRLEYLGDSILNFSLAKLFYFDTINYKIGLDYKNLYYSDKLHMLKTSYSSNYWLASLICEHYFFSLQKNMRHALKSNMVQHDERGTKLKNLLPEIPLIPILYDCSNLNFDNQLKTYQCKAYMKMSLNYQNRKYHNSTGTKDSLSINLFQSEAMQAQETIYDGQQLVKGLSDIHEAIIAGIFNDSNDFTITNNCVLKLLATRYNNDAALGNSPKERVINLLRNKCYLENCKLEHTTVDDKQKNVQKIKLYIDNIEARRIQFNHETRGKLERSFIDLISFLTEACLQFEILNQYQGKDFTKENFLDFIREFRKVFKITNTTKNSGLFKVLCLKAFENQANQHVDKKKQTLLDYLTAELRKLRPTQNNPSSTPFAVQSIATQSTQSQTEEMTTEYHSVSASEEKQIGPHPNFDVAQYQGFTKPLPPETLNVILLEHDRFCSHHLRNYLAKAGIKNIKGKSFDIWLNGLEENQIIELYEQMVKIGQLVDIKGKSSEETGQSWSK</sequence>
<name>A0A8J8TAD1_HALGN</name>
<dbReference type="GO" id="GO:0004525">
    <property type="term" value="F:ribonuclease III activity"/>
    <property type="evidence" value="ECO:0007669"/>
    <property type="project" value="InterPro"/>
</dbReference>
<keyword evidence="1" id="KW-0378">Hydrolase</keyword>
<feature type="compositionally biased region" description="Basic and acidic residues" evidence="2">
    <location>
        <begin position="319"/>
        <end position="338"/>
    </location>
</feature>
<evidence type="ECO:0000256" key="2">
    <source>
        <dbReference type="SAM" id="MobiDB-lite"/>
    </source>
</evidence>
<gene>
    <name evidence="4" type="ORF">FGO68_gene11654</name>
</gene>
<dbReference type="EMBL" id="RRYP01000370">
    <property type="protein sequence ID" value="TNV87545.1"/>
    <property type="molecule type" value="Genomic_DNA"/>
</dbReference>
<dbReference type="Proteomes" id="UP000785679">
    <property type="component" value="Unassembled WGS sequence"/>
</dbReference>
<dbReference type="SUPFAM" id="SSF69065">
    <property type="entry name" value="RNase III domain-like"/>
    <property type="match status" value="2"/>
</dbReference>